<dbReference type="EMBL" id="BAABRO010000001">
    <property type="protein sequence ID" value="GAA5505399.1"/>
    <property type="molecule type" value="Genomic_DNA"/>
</dbReference>
<keyword evidence="2" id="KW-1185">Reference proteome</keyword>
<name>A0ABP9VJL5_9BACT</name>
<dbReference type="Proteomes" id="UP001416858">
    <property type="component" value="Unassembled WGS sequence"/>
</dbReference>
<accession>A0ABP9VJL5</accession>
<reference evidence="1 2" key="1">
    <citation type="submission" date="2024-02" db="EMBL/GenBank/DDBJ databases">
        <title>Rhodopirellula caenicola NBRC 110016.</title>
        <authorList>
            <person name="Ichikawa N."/>
            <person name="Katano-Makiyama Y."/>
            <person name="Hidaka K."/>
        </authorList>
    </citation>
    <scope>NUCLEOTIDE SEQUENCE [LARGE SCALE GENOMIC DNA]</scope>
    <source>
        <strain evidence="1 2">NBRC 110016</strain>
    </source>
</reference>
<gene>
    <name evidence="1" type="ORF">Rcae01_00844</name>
</gene>
<evidence type="ECO:0000313" key="1">
    <source>
        <dbReference type="EMBL" id="GAA5505399.1"/>
    </source>
</evidence>
<comment type="caution">
    <text evidence="1">The sequence shown here is derived from an EMBL/GenBank/DDBJ whole genome shotgun (WGS) entry which is preliminary data.</text>
</comment>
<evidence type="ECO:0000313" key="2">
    <source>
        <dbReference type="Proteomes" id="UP001416858"/>
    </source>
</evidence>
<protein>
    <submittedName>
        <fullName evidence="1">Uncharacterized protein</fullName>
    </submittedName>
</protein>
<sequence length="56" mass="6623">MKAEYRVEFISLMARFQAAKRQDVEGLIRTPTIRKVIGKYRRRIDEQLDLLDGETP</sequence>
<organism evidence="1 2">
    <name type="scientific">Novipirellula caenicola</name>
    <dbReference type="NCBI Taxonomy" id="1536901"/>
    <lineage>
        <taxon>Bacteria</taxon>
        <taxon>Pseudomonadati</taxon>
        <taxon>Planctomycetota</taxon>
        <taxon>Planctomycetia</taxon>
        <taxon>Pirellulales</taxon>
        <taxon>Pirellulaceae</taxon>
        <taxon>Novipirellula</taxon>
    </lineage>
</organism>
<proteinExistence type="predicted"/>
<dbReference type="RefSeq" id="WP_345682429.1">
    <property type="nucleotide sequence ID" value="NZ_BAABRO010000001.1"/>
</dbReference>